<dbReference type="WBParaSite" id="SMUV_0001105501-mRNA-1">
    <property type="protein sequence ID" value="SMUV_0001105501-mRNA-1"/>
    <property type="gene ID" value="SMUV_0001105501"/>
</dbReference>
<accession>A0A0N5B1A3</accession>
<dbReference type="AlphaFoldDB" id="A0A0N5B1A3"/>
<proteinExistence type="predicted"/>
<protein>
    <submittedName>
        <fullName evidence="2">GPN-loop GTPase</fullName>
    </submittedName>
</protein>
<organism evidence="1 2">
    <name type="scientific">Syphacia muris</name>
    <dbReference type="NCBI Taxonomy" id="451379"/>
    <lineage>
        <taxon>Eukaryota</taxon>
        <taxon>Metazoa</taxon>
        <taxon>Ecdysozoa</taxon>
        <taxon>Nematoda</taxon>
        <taxon>Chromadorea</taxon>
        <taxon>Rhabditida</taxon>
        <taxon>Spirurina</taxon>
        <taxon>Oxyuridomorpha</taxon>
        <taxon>Oxyuroidea</taxon>
        <taxon>Oxyuridae</taxon>
        <taxon>Syphacia</taxon>
    </lineage>
</organism>
<dbReference type="Proteomes" id="UP000046393">
    <property type="component" value="Unplaced"/>
</dbReference>
<evidence type="ECO:0000313" key="2">
    <source>
        <dbReference type="WBParaSite" id="SMUV_0001105501-mRNA-1"/>
    </source>
</evidence>
<sequence length="116" mass="13477">MQRTGESSQTDESVVDALSFDLQKFMVSNYGMQSRVFLASSLEFCNLQTIDNILGFVTPEQSRQYQEQREKALEQRKTMRRQGTMPKVSSNRTKYAAWKCRHNTNYIMQNFAKCAS</sequence>
<evidence type="ECO:0000313" key="1">
    <source>
        <dbReference type="Proteomes" id="UP000046393"/>
    </source>
</evidence>
<reference evidence="2" key="1">
    <citation type="submission" date="2017-02" db="UniProtKB">
        <authorList>
            <consortium name="WormBaseParasite"/>
        </authorList>
    </citation>
    <scope>IDENTIFICATION</scope>
</reference>
<name>A0A0N5B1A3_9BILA</name>
<keyword evidence="1" id="KW-1185">Reference proteome</keyword>